<organism evidence="5 6">
    <name type="scientific">Anaeramoeba flamelloides</name>
    <dbReference type="NCBI Taxonomy" id="1746091"/>
    <lineage>
        <taxon>Eukaryota</taxon>
        <taxon>Metamonada</taxon>
        <taxon>Anaeramoebidae</taxon>
        <taxon>Anaeramoeba</taxon>
    </lineage>
</organism>
<dbReference type="Pfam" id="PF12796">
    <property type="entry name" value="Ank_2"/>
    <property type="match status" value="5"/>
</dbReference>
<dbReference type="InterPro" id="IPR011333">
    <property type="entry name" value="SKP1/BTB/POZ_sf"/>
</dbReference>
<feature type="domain" description="BTB" evidence="4">
    <location>
        <begin position="867"/>
        <end position="934"/>
    </location>
</feature>
<dbReference type="InterPro" id="IPR002110">
    <property type="entry name" value="Ankyrin_rpt"/>
</dbReference>
<evidence type="ECO:0000313" key="6">
    <source>
        <dbReference type="Proteomes" id="UP001146793"/>
    </source>
</evidence>
<dbReference type="CDD" id="cd18186">
    <property type="entry name" value="BTB_POZ_ZBTB_KLHL-like"/>
    <property type="match status" value="1"/>
</dbReference>
<dbReference type="PANTHER" id="PTHR24198:SF165">
    <property type="entry name" value="ANKYRIN REPEAT-CONTAINING PROTEIN-RELATED"/>
    <property type="match status" value="1"/>
</dbReference>
<dbReference type="PROSITE" id="PS50088">
    <property type="entry name" value="ANK_REPEAT"/>
    <property type="match status" value="4"/>
</dbReference>
<feature type="repeat" description="ANK" evidence="3">
    <location>
        <begin position="169"/>
        <end position="202"/>
    </location>
</feature>
<dbReference type="InterPro" id="IPR000210">
    <property type="entry name" value="BTB/POZ_dom"/>
</dbReference>
<dbReference type="EMBL" id="JANTQA010000033">
    <property type="protein sequence ID" value="KAJ3438270.1"/>
    <property type="molecule type" value="Genomic_DNA"/>
</dbReference>
<dbReference type="SMART" id="SM00225">
    <property type="entry name" value="BTB"/>
    <property type="match status" value="1"/>
</dbReference>
<accession>A0AAV7ZCI8</accession>
<dbReference type="SUPFAM" id="SSF54695">
    <property type="entry name" value="POZ domain"/>
    <property type="match status" value="1"/>
</dbReference>
<sequence length="977" mass="114356">MNSLKIEKLIEEGDKEKLRQEIEKSNTKFKDPTLLFGAIATKSKLNILKILIEKGLEKNQMNTMYQNNTLLQFALKNSYQLDVIRYLISKGSDPKARDPLDNSTLLHDCVELQLPFEYVQFFSQYDLINVVNDYGETALTYALSSDITDFEIITFLIKEGSPLDTRNQKQQTPLHVACENDIERDLIELVIKKGSNLNVKDMYKNTPLNYLMPKRIGKRTLEIFFEYGQDMQVKDNFGNTLLHWCCLNNLELMEFLLQIGVDPSIQNNNGETALHILLKNRKCELHHVQLLLKYKINTNLFCRENKTALHSCFSLSNVFDESIVQEILLKTDLSCKNNDNQTFLHYAILHNASLSLVQSLIQQGVPLNEVTKKKKWNSLHFACNRLIDKNLIQLLVEKQVDCSLLDECNHYPIHYLFKNPTADLNLIEICELLYKNDMDLDIKTNSDLKLRYENRINTALLFYTKYRKANKETIRWLIQHGVDLSLPLNKPQRMFLNCVKQKVDYNCLQFLIQKNCFQKYHMFKRYNSPMHHLARKGELEKLKLLISAGGMIETLESISNETLLHAAVFSNASVCEYLIREGIDINAQNFRGKTGINLVCQHHLNPTILKVLLENKADYTIKDNNKKTPIMNLLALSYAPYEEIIHYLNHFKDYGMDFQAVDIEMDSLITFCTSWKHSILLLNFFLENGVNIEHQTEYGDDIFTHSLHSGNSIDTQAFLIYKGADFEFKNLNVQYITYLHNASEVEKNYRSFKTIQQDFEGLYTNKLFADFEIKELKIHKKFVETRIGEKISKELIKKFEKFKKSELNTFFKFVYSCKRIDDDQEKKIIISVLKELNLNQKIDLEKFFKRKTFITQMKLLYKDEDSMDFALVVEKKRIPVHKFVLCARSNLFRQMFENINNGQLSKVNDYSGKSYESLVLLIKYLYTDELVITADTEMELLLEEFEDIDSYYQLNENSSIKKILKLENILFEHSIKK</sequence>
<dbReference type="AlphaFoldDB" id="A0AAV7ZCI8"/>
<dbReference type="PANTHER" id="PTHR24198">
    <property type="entry name" value="ANKYRIN REPEAT AND PROTEIN KINASE DOMAIN-CONTAINING PROTEIN"/>
    <property type="match status" value="1"/>
</dbReference>
<gene>
    <name evidence="5" type="ORF">M0812_17451</name>
</gene>
<protein>
    <submittedName>
        <fullName evidence="5">Ankyrin repeat ph and sec7 domain containing protein secg-related</fullName>
    </submittedName>
</protein>
<keyword evidence="2 3" id="KW-0040">ANK repeat</keyword>
<feature type="repeat" description="ANK" evidence="3">
    <location>
        <begin position="339"/>
        <end position="372"/>
    </location>
</feature>
<dbReference type="Gene3D" id="1.25.40.20">
    <property type="entry name" value="Ankyrin repeat-containing domain"/>
    <property type="match status" value="5"/>
</dbReference>
<dbReference type="Pfam" id="PF00651">
    <property type="entry name" value="BTB"/>
    <property type="match status" value="1"/>
</dbReference>
<dbReference type="Proteomes" id="UP001146793">
    <property type="component" value="Unassembled WGS sequence"/>
</dbReference>
<proteinExistence type="predicted"/>
<evidence type="ECO:0000256" key="1">
    <source>
        <dbReference type="ARBA" id="ARBA00022737"/>
    </source>
</evidence>
<dbReference type="PROSITE" id="PS50297">
    <property type="entry name" value="ANK_REP_REGION"/>
    <property type="match status" value="1"/>
</dbReference>
<dbReference type="InterPro" id="IPR036770">
    <property type="entry name" value="Ankyrin_rpt-contain_sf"/>
</dbReference>
<name>A0AAV7ZCI8_9EUKA</name>
<keyword evidence="1" id="KW-0677">Repeat</keyword>
<dbReference type="PROSITE" id="PS50097">
    <property type="entry name" value="BTB"/>
    <property type="match status" value="1"/>
</dbReference>
<dbReference type="Gene3D" id="3.30.710.10">
    <property type="entry name" value="Potassium Channel Kv1.1, Chain A"/>
    <property type="match status" value="1"/>
</dbReference>
<feature type="repeat" description="ANK" evidence="3">
    <location>
        <begin position="134"/>
        <end position="168"/>
    </location>
</feature>
<evidence type="ECO:0000259" key="4">
    <source>
        <dbReference type="PROSITE" id="PS50097"/>
    </source>
</evidence>
<dbReference type="SMART" id="SM00248">
    <property type="entry name" value="ANK"/>
    <property type="match status" value="14"/>
</dbReference>
<evidence type="ECO:0000313" key="5">
    <source>
        <dbReference type="EMBL" id="KAJ3438270.1"/>
    </source>
</evidence>
<reference evidence="5" key="1">
    <citation type="submission" date="2022-08" db="EMBL/GenBank/DDBJ databases">
        <title>Novel sulphate-reducing endosymbionts in the free-living metamonad Anaeramoeba.</title>
        <authorList>
            <person name="Jerlstrom-Hultqvist J."/>
            <person name="Cepicka I."/>
            <person name="Gallot-Lavallee L."/>
            <person name="Salas-Leiva D."/>
            <person name="Curtis B.A."/>
            <person name="Zahonova K."/>
            <person name="Pipaliya S."/>
            <person name="Dacks J."/>
            <person name="Roger A.J."/>
        </authorList>
    </citation>
    <scope>NUCLEOTIDE SEQUENCE</scope>
    <source>
        <strain evidence="5">Busselton2</strain>
    </source>
</reference>
<evidence type="ECO:0000256" key="3">
    <source>
        <dbReference type="PROSITE-ProRule" id="PRU00023"/>
    </source>
</evidence>
<feature type="repeat" description="ANK" evidence="3">
    <location>
        <begin position="66"/>
        <end position="99"/>
    </location>
</feature>
<dbReference type="SUPFAM" id="SSF48403">
    <property type="entry name" value="Ankyrin repeat"/>
    <property type="match status" value="3"/>
</dbReference>
<comment type="caution">
    <text evidence="5">The sequence shown here is derived from an EMBL/GenBank/DDBJ whole genome shotgun (WGS) entry which is preliminary data.</text>
</comment>
<evidence type="ECO:0000256" key="2">
    <source>
        <dbReference type="ARBA" id="ARBA00023043"/>
    </source>
</evidence>